<reference evidence="1" key="1">
    <citation type="submission" date="2021-02" db="EMBL/GenBank/DDBJ databases">
        <authorList>
            <person name="Nowell W R."/>
        </authorList>
    </citation>
    <scope>NUCLEOTIDE SEQUENCE</scope>
</reference>
<dbReference type="Proteomes" id="UP000663844">
    <property type="component" value="Unassembled WGS sequence"/>
</dbReference>
<protein>
    <submittedName>
        <fullName evidence="1">Uncharacterized protein</fullName>
    </submittedName>
</protein>
<organism evidence="1 2">
    <name type="scientific">Adineta steineri</name>
    <dbReference type="NCBI Taxonomy" id="433720"/>
    <lineage>
        <taxon>Eukaryota</taxon>
        <taxon>Metazoa</taxon>
        <taxon>Spiralia</taxon>
        <taxon>Gnathifera</taxon>
        <taxon>Rotifera</taxon>
        <taxon>Eurotatoria</taxon>
        <taxon>Bdelloidea</taxon>
        <taxon>Adinetida</taxon>
        <taxon>Adinetidae</taxon>
        <taxon>Adineta</taxon>
    </lineage>
</organism>
<gene>
    <name evidence="1" type="ORF">OXD698_LOCUS44582</name>
</gene>
<name>A0A820G6D2_9BILA</name>
<evidence type="ECO:0000313" key="2">
    <source>
        <dbReference type="Proteomes" id="UP000663844"/>
    </source>
</evidence>
<feature type="non-terminal residue" evidence="1">
    <location>
        <position position="1"/>
    </location>
</feature>
<dbReference type="AlphaFoldDB" id="A0A820G6D2"/>
<comment type="caution">
    <text evidence="1">The sequence shown here is derived from an EMBL/GenBank/DDBJ whole genome shotgun (WGS) entry which is preliminary data.</text>
</comment>
<feature type="non-terminal residue" evidence="1">
    <location>
        <position position="55"/>
    </location>
</feature>
<evidence type="ECO:0000313" key="1">
    <source>
        <dbReference type="EMBL" id="CAF4272320.1"/>
    </source>
</evidence>
<accession>A0A820G6D2</accession>
<dbReference type="EMBL" id="CAJOAZ010013829">
    <property type="protein sequence ID" value="CAF4272320.1"/>
    <property type="molecule type" value="Genomic_DNA"/>
</dbReference>
<proteinExistence type="predicted"/>
<sequence length="55" mass="6714">VATFGSTWSQFIYHYRDVIRRTQIIRQSDRQQFHFTRDQAKDFLTTEKSLLIYLS</sequence>